<feature type="compositionally biased region" description="Basic and acidic residues" evidence="1">
    <location>
        <begin position="442"/>
        <end position="454"/>
    </location>
</feature>
<sequence length="543" mass="61252">MINVLSYIGMSLQSEVCLWTLLGLIRTIFDATLFKVNANLKQVWQMSMPEELSLPVQRVLRTMISGIMLVQCFTVYVYLASYIVLLYPVFLEERPTLVLPWLLLAAIRKLLCELTSLALGLGICVLLGAARPPCIKFVVIKVISIMPAFYMWMLLYSYYHVLKVASVFKTFPVVLPPSEHDYGLELAVRRRRTKSLQGEDQLRRRLISHFYNEHQSINTDIIRHTKPDYSSRMSHATDTGAEDSSKEDNDIIQPVSTTSQALSDTGFYEDWFGSEVVVPRNSDRVMEQFGVMMLRIGAYLTKEGTDLTASQLFDSRSIVMEHRKSNLDCTAMPPDDTETPPLVGSSQERTASYLRDYPQIFRRKPSDIPLHSDMALKLSPDDKIATTSTASPSDLGISVETETEGDSKKISNKETAQKKLITMSSDKSVTFKTVKSKVTSTQRERNEAKHKEAGTSKSSYNKTTDLEEKDSLESIIEDLKKRQSLKIKSYNKDENNNNKAGSSKPTQNKKSSVVVITDDESSDSLASKKSNIVNRKNKNNTKK</sequence>
<keyword evidence="2" id="KW-1133">Transmembrane helix</keyword>
<feature type="compositionally biased region" description="Polar residues" evidence="1">
    <location>
        <begin position="497"/>
        <end position="511"/>
    </location>
</feature>
<feature type="region of interest" description="Disordered" evidence="1">
    <location>
        <begin position="487"/>
        <end position="543"/>
    </location>
</feature>
<feature type="region of interest" description="Disordered" evidence="1">
    <location>
        <begin position="228"/>
        <end position="256"/>
    </location>
</feature>
<protein>
    <submittedName>
        <fullName evidence="3">Uncharacterized protein</fullName>
    </submittedName>
</protein>
<accession>A0ABR3I9V2</accession>
<dbReference type="EMBL" id="JBEUOH010000006">
    <property type="protein sequence ID" value="KAL0893018.1"/>
    <property type="molecule type" value="Genomic_DNA"/>
</dbReference>
<gene>
    <name evidence="3" type="ORF">ABMA27_014675</name>
</gene>
<keyword evidence="2" id="KW-0472">Membrane</keyword>
<comment type="caution">
    <text evidence="3">The sequence shown here is derived from an EMBL/GenBank/DDBJ whole genome shotgun (WGS) entry which is preliminary data.</text>
</comment>
<keyword evidence="2" id="KW-0812">Transmembrane</keyword>
<evidence type="ECO:0000256" key="1">
    <source>
        <dbReference type="SAM" id="MobiDB-lite"/>
    </source>
</evidence>
<feature type="transmembrane region" description="Helical" evidence="2">
    <location>
        <begin position="67"/>
        <end position="90"/>
    </location>
</feature>
<feature type="transmembrane region" description="Helical" evidence="2">
    <location>
        <begin position="137"/>
        <end position="159"/>
    </location>
</feature>
<name>A0ABR3I9V2_LOXSC</name>
<keyword evidence="4" id="KW-1185">Reference proteome</keyword>
<reference evidence="3 4" key="1">
    <citation type="submission" date="2024-06" db="EMBL/GenBank/DDBJ databases">
        <title>A chromosome-level genome assembly of beet webworm, Loxostege sticticalis.</title>
        <authorList>
            <person name="Zhang Y."/>
        </authorList>
    </citation>
    <scope>NUCLEOTIDE SEQUENCE [LARGE SCALE GENOMIC DNA]</scope>
    <source>
        <strain evidence="3">AQ026</strain>
        <tissue evidence="3">Whole body</tissue>
    </source>
</reference>
<dbReference type="Proteomes" id="UP001549920">
    <property type="component" value="Unassembled WGS sequence"/>
</dbReference>
<evidence type="ECO:0000313" key="3">
    <source>
        <dbReference type="EMBL" id="KAL0893018.1"/>
    </source>
</evidence>
<evidence type="ECO:0000313" key="4">
    <source>
        <dbReference type="Proteomes" id="UP001549920"/>
    </source>
</evidence>
<feature type="compositionally biased region" description="Polar residues" evidence="1">
    <location>
        <begin position="523"/>
        <end position="534"/>
    </location>
</feature>
<feature type="region of interest" description="Disordered" evidence="1">
    <location>
        <begin position="431"/>
        <end position="468"/>
    </location>
</feature>
<feature type="region of interest" description="Disordered" evidence="1">
    <location>
        <begin position="327"/>
        <end position="348"/>
    </location>
</feature>
<evidence type="ECO:0000256" key="2">
    <source>
        <dbReference type="SAM" id="Phobius"/>
    </source>
</evidence>
<feature type="transmembrane region" description="Helical" evidence="2">
    <location>
        <begin position="110"/>
        <end position="130"/>
    </location>
</feature>
<feature type="compositionally biased region" description="Low complexity" evidence="1">
    <location>
        <begin position="431"/>
        <end position="441"/>
    </location>
</feature>
<feature type="region of interest" description="Disordered" evidence="1">
    <location>
        <begin position="383"/>
        <end position="412"/>
    </location>
</feature>
<organism evidence="3 4">
    <name type="scientific">Loxostege sticticalis</name>
    <name type="common">Beet webworm moth</name>
    <dbReference type="NCBI Taxonomy" id="481309"/>
    <lineage>
        <taxon>Eukaryota</taxon>
        <taxon>Metazoa</taxon>
        <taxon>Ecdysozoa</taxon>
        <taxon>Arthropoda</taxon>
        <taxon>Hexapoda</taxon>
        <taxon>Insecta</taxon>
        <taxon>Pterygota</taxon>
        <taxon>Neoptera</taxon>
        <taxon>Endopterygota</taxon>
        <taxon>Lepidoptera</taxon>
        <taxon>Glossata</taxon>
        <taxon>Ditrysia</taxon>
        <taxon>Pyraloidea</taxon>
        <taxon>Crambidae</taxon>
        <taxon>Pyraustinae</taxon>
        <taxon>Loxostege</taxon>
    </lineage>
</organism>
<proteinExistence type="predicted"/>